<name>A0A8T4GZ09_9EURY</name>
<proteinExistence type="predicted"/>
<organism evidence="1 2">
    <name type="scientific">Halolamina salifodinae</name>
    <dbReference type="NCBI Taxonomy" id="1202767"/>
    <lineage>
        <taxon>Archaea</taxon>
        <taxon>Methanobacteriati</taxon>
        <taxon>Methanobacteriota</taxon>
        <taxon>Stenosarchaea group</taxon>
        <taxon>Halobacteria</taxon>
        <taxon>Halobacteriales</taxon>
        <taxon>Haloferacaceae</taxon>
    </lineage>
</organism>
<comment type="caution">
    <text evidence="1">The sequence shown here is derived from an EMBL/GenBank/DDBJ whole genome shotgun (WGS) entry which is preliminary data.</text>
</comment>
<reference evidence="1" key="1">
    <citation type="submission" date="2021-03" db="EMBL/GenBank/DDBJ databases">
        <title>Genomic Encyclopedia of Type Strains, Phase IV (KMG-IV): sequencing the most valuable type-strain genomes for metagenomic binning, comparative biology and taxonomic classification.</title>
        <authorList>
            <person name="Goeker M."/>
        </authorList>
    </citation>
    <scope>NUCLEOTIDE SEQUENCE</scope>
    <source>
        <strain evidence="1">DSM 26232</strain>
    </source>
</reference>
<dbReference type="EMBL" id="JAGGLC010000002">
    <property type="protein sequence ID" value="MBP1986615.1"/>
    <property type="molecule type" value="Genomic_DNA"/>
</dbReference>
<evidence type="ECO:0000313" key="2">
    <source>
        <dbReference type="Proteomes" id="UP000823736"/>
    </source>
</evidence>
<dbReference type="AlphaFoldDB" id="A0A8T4GZ09"/>
<dbReference type="Proteomes" id="UP000823736">
    <property type="component" value="Unassembled WGS sequence"/>
</dbReference>
<evidence type="ECO:0000313" key="1">
    <source>
        <dbReference type="EMBL" id="MBP1986615.1"/>
    </source>
</evidence>
<accession>A0A8T4GZ09</accession>
<keyword evidence="2" id="KW-1185">Reference proteome</keyword>
<gene>
    <name evidence="1" type="ORF">J2753_001109</name>
</gene>
<protein>
    <recommendedName>
        <fullName evidence="3">DUF955 domain-containing protein</fullName>
    </recommendedName>
</protein>
<sequence>MATTSESSVSFDETDTRSDEMYRTIEEWIDNLVDGVDDAQTSAEFQEWLDVQSRFHDYSSRTHS</sequence>
<evidence type="ECO:0008006" key="3">
    <source>
        <dbReference type="Google" id="ProtNLM"/>
    </source>
</evidence>